<keyword evidence="4 8" id="KW-0456">Lyase</keyword>
<accession>G4QBA9</accession>
<dbReference type="Pfam" id="PF14821">
    <property type="entry name" value="Thr_synth_N"/>
    <property type="match status" value="1"/>
</dbReference>
<reference evidence="8 9" key="2">
    <citation type="journal article" date="2012" name="PLoS ONE">
        <title>Genomic characterization of the taylorella genus.</title>
        <authorList>
            <person name="Hebert L."/>
            <person name="Moumen B."/>
            <person name="Pons N."/>
            <person name="Duquesne F."/>
            <person name="Breuil M.F."/>
            <person name="Goux D."/>
            <person name="Batto J.M."/>
            <person name="Laugier C."/>
            <person name="Renault P."/>
            <person name="Petry S."/>
        </authorList>
    </citation>
    <scope>NUCLEOTIDE SEQUENCE [LARGE SCALE GENOMIC DNA]</scope>
    <source>
        <strain evidence="8 9">MCE3</strain>
    </source>
</reference>
<sequence>MKYISTRGGAQPAEFCDILIEGLASDGGLYVPESIPKIDITTLNSWVGLSYPEMAMEILPLYITDIPKEDLSKIVNNTYNQSVFNNADIVPLKKFTFKGKENFYLLGLSEGPTIAFKDLPMQLLGNLFEYVLSKRNTHVNILGSTSGDTGSAAEYAFKGKKGVQVFMLSPYGRMSEFQKSQMYTLEDPNIHNLSVKGVFDECQDIVKAINGDLDFKKKHHIAAVNSINFARIAAQIVYYFWAWCASAPRDDEKTNYQIDITVPTGNFGNILAAQIAKMMGLPLRNLIVATNENNVLEDFFKSGVYKPRSPEQTYSTSSPSMDISKASNFERFVYFLLDCNSEKLNEYWAKLSSDGSFDLSEYKDEIALRYAFKAGMSSHQDRIATIKGFYEQTAYTLDPHTADGVKVASEFMDTDTPMFVAETALAAKFGPTIAEALGKPAAIPERFADLLDKKRHDIVMDNSVDAVKEYIASHA</sequence>
<organism evidence="8 9">
    <name type="scientific">Taylorella asinigenitalis (strain MCE3)</name>
    <dbReference type="NCBI Taxonomy" id="1008459"/>
    <lineage>
        <taxon>Bacteria</taxon>
        <taxon>Pseudomonadati</taxon>
        <taxon>Pseudomonadota</taxon>
        <taxon>Betaproteobacteria</taxon>
        <taxon>Burkholderiales</taxon>
        <taxon>Alcaligenaceae</taxon>
        <taxon>Taylorella</taxon>
    </lineage>
</organism>
<dbReference type="Gene3D" id="3.40.50.1100">
    <property type="match status" value="2"/>
</dbReference>
<comment type="cofactor">
    <cofactor evidence="1 6">
        <name>pyridoxal 5'-phosphate</name>
        <dbReference type="ChEBI" id="CHEBI:597326"/>
    </cofactor>
</comment>
<dbReference type="InterPro" id="IPR051166">
    <property type="entry name" value="Threonine_Synthase"/>
</dbReference>
<evidence type="ECO:0000259" key="7">
    <source>
        <dbReference type="Pfam" id="PF14821"/>
    </source>
</evidence>
<dbReference type="OrthoDB" id="9763107at2"/>
<dbReference type="InterPro" id="IPR037158">
    <property type="entry name" value="Thr_synth_N_sf"/>
</dbReference>
<evidence type="ECO:0000256" key="2">
    <source>
        <dbReference type="ARBA" id="ARBA00005517"/>
    </source>
</evidence>
<dbReference type="Proteomes" id="UP000009284">
    <property type="component" value="Chromosome"/>
</dbReference>
<proteinExistence type="inferred from homology"/>
<dbReference type="EC" id="4.2.3.1" evidence="5"/>
<dbReference type="InterPro" id="IPR036052">
    <property type="entry name" value="TrpB-like_PALP_sf"/>
</dbReference>
<dbReference type="NCBIfam" id="TIGR00260">
    <property type="entry name" value="thrC"/>
    <property type="match status" value="1"/>
</dbReference>
<dbReference type="HOGENOM" id="CLU_015170_1_0_4"/>
<keyword evidence="3 6" id="KW-0663">Pyridoxal phosphate</keyword>
<dbReference type="CDD" id="cd01560">
    <property type="entry name" value="Thr-synth_2"/>
    <property type="match status" value="1"/>
</dbReference>
<dbReference type="Gene3D" id="3.90.1380.10">
    <property type="entry name" value="Threonine synthase, N-terminal domain"/>
    <property type="match status" value="1"/>
</dbReference>
<feature type="modified residue" description="N6-(pyridoxal phosphate)lysine" evidence="6">
    <location>
        <position position="117"/>
    </location>
</feature>
<dbReference type="KEGG" id="tas:TASI_0969"/>
<feature type="domain" description="Threonine synthase N-terminal" evidence="7">
    <location>
        <begin position="2"/>
        <end position="79"/>
    </location>
</feature>
<evidence type="ECO:0000313" key="9">
    <source>
        <dbReference type="Proteomes" id="UP000009284"/>
    </source>
</evidence>
<comment type="similarity">
    <text evidence="2">Belongs to the threonine synthase family.</text>
</comment>
<evidence type="ECO:0000256" key="4">
    <source>
        <dbReference type="ARBA" id="ARBA00023239"/>
    </source>
</evidence>
<dbReference type="EMBL" id="CP003059">
    <property type="protein sequence ID" value="AEP36730.1"/>
    <property type="molecule type" value="Genomic_DNA"/>
</dbReference>
<dbReference type="Pfam" id="PF24857">
    <property type="entry name" value="THR4_C"/>
    <property type="match status" value="1"/>
</dbReference>
<dbReference type="InterPro" id="IPR029144">
    <property type="entry name" value="Thr_synth_N"/>
</dbReference>
<dbReference type="eggNOG" id="COG0498">
    <property type="taxonomic scope" value="Bacteria"/>
</dbReference>
<evidence type="ECO:0000256" key="5">
    <source>
        <dbReference type="NCBIfam" id="TIGR00260"/>
    </source>
</evidence>
<dbReference type="SUPFAM" id="SSF53686">
    <property type="entry name" value="Tryptophan synthase beta subunit-like PLP-dependent enzymes"/>
    <property type="match status" value="1"/>
</dbReference>
<dbReference type="STRING" id="1008459.TASI_0969"/>
<dbReference type="GO" id="GO:0009088">
    <property type="term" value="P:threonine biosynthetic process"/>
    <property type="evidence" value="ECO:0007669"/>
    <property type="project" value="UniProtKB-UniRule"/>
</dbReference>
<dbReference type="PANTHER" id="PTHR42690:SF1">
    <property type="entry name" value="THREONINE SYNTHASE-LIKE 2"/>
    <property type="match status" value="1"/>
</dbReference>
<dbReference type="PANTHER" id="PTHR42690">
    <property type="entry name" value="THREONINE SYNTHASE FAMILY MEMBER"/>
    <property type="match status" value="1"/>
</dbReference>
<reference key="1">
    <citation type="submission" date="2011-09" db="EMBL/GenBank/DDBJ databases">
        <title>Genomic characterization of the Taylorella genus.</title>
        <authorList>
            <person name="Hebert L."/>
            <person name="Moumen B."/>
            <person name="Pons N."/>
            <person name="Duquesne F."/>
            <person name="Breuil M.-F."/>
            <person name="Goux D."/>
            <person name="Batto J.-M."/>
            <person name="Renault P."/>
            <person name="Laugier C."/>
            <person name="Petry S."/>
        </authorList>
    </citation>
    <scope>NUCLEOTIDE SEQUENCE</scope>
    <source>
        <strain>MCE3</strain>
    </source>
</reference>
<dbReference type="GO" id="GO:0004795">
    <property type="term" value="F:threonine synthase activity"/>
    <property type="evidence" value="ECO:0007669"/>
    <property type="project" value="UniProtKB-UniRule"/>
</dbReference>
<dbReference type="AlphaFoldDB" id="G4QBA9"/>
<dbReference type="FunFam" id="3.90.1380.10:FF:000003">
    <property type="entry name" value="THR4p Threonine synthase"/>
    <property type="match status" value="1"/>
</dbReference>
<evidence type="ECO:0000256" key="3">
    <source>
        <dbReference type="ARBA" id="ARBA00022898"/>
    </source>
</evidence>
<evidence type="ECO:0000256" key="1">
    <source>
        <dbReference type="ARBA" id="ARBA00001933"/>
    </source>
</evidence>
<evidence type="ECO:0000313" key="8">
    <source>
        <dbReference type="EMBL" id="AEP36730.1"/>
    </source>
</evidence>
<keyword evidence="9" id="KW-1185">Reference proteome</keyword>
<protein>
    <recommendedName>
        <fullName evidence="5">Threonine synthase</fullName>
        <ecNumber evidence="5">4.2.3.1</ecNumber>
    </recommendedName>
</protein>
<dbReference type="InterPro" id="IPR004450">
    <property type="entry name" value="Thr_synthase-like"/>
</dbReference>
<gene>
    <name evidence="8" type="ordered locus">TASI_0969</name>
</gene>
<evidence type="ECO:0000256" key="6">
    <source>
        <dbReference type="PIRSR" id="PIRSR604450-51"/>
    </source>
</evidence>
<name>G4QBA9_TAYAM</name>
<dbReference type="RefSeq" id="WP_014111626.1">
    <property type="nucleotide sequence ID" value="NC_016043.1"/>
</dbReference>